<protein>
    <submittedName>
        <fullName evidence="3">DUF3502 domain-containing protein</fullName>
    </submittedName>
</protein>
<evidence type="ECO:0000256" key="1">
    <source>
        <dbReference type="SAM" id="SignalP"/>
    </source>
</evidence>
<keyword evidence="1" id="KW-0732">Signal</keyword>
<dbReference type="RefSeq" id="WP_216249842.1">
    <property type="nucleotide sequence ID" value="NZ_JAZHFS010000004.1"/>
</dbReference>
<dbReference type="Proteomes" id="UP001498469">
    <property type="component" value="Unassembled WGS sequence"/>
</dbReference>
<dbReference type="InterPro" id="IPR022627">
    <property type="entry name" value="DUF3502"/>
</dbReference>
<reference evidence="3 4" key="1">
    <citation type="submission" date="2023-11" db="EMBL/GenBank/DDBJ databases">
        <title>Draft genome sequence of a psychrophilic Clostridium strain from permafrost water brine.</title>
        <authorList>
            <person name="Shcherbakova V.A."/>
            <person name="Trubitsyn V.E."/>
            <person name="Zakharyuk A.G."/>
        </authorList>
    </citation>
    <scope>NUCLEOTIDE SEQUENCE [LARGE SCALE GENOMIC DNA]</scope>
    <source>
        <strain evidence="3 4">14F</strain>
    </source>
</reference>
<feature type="domain" description="DUF3502" evidence="2">
    <location>
        <begin position="438"/>
        <end position="506"/>
    </location>
</feature>
<sequence length="509" mass="57424">MRKSSKKPILVLALLMSFTLIFTGCSKSNTQVANTNDVSKLDKVELKMYILGDKPKDFDKVYAEVNKIMSKKINATLNVQFISWADKDTKYPLLFSSGDNFDLAFTATGWCFYNQIATNKGFYELSNDFIQKYAPQTWKNEPKTAWDQAKVNGKVYMVPNDQNEYNYSLFAIRGDLREKYKIPEIKSIDGLKKYYDAIAKNEKAIVPLANAAGGQDLQSPYLMDGKEISYVSGTPLPTIGYNIKDKSGKVFAFVDTPEYKDYVVKMREYANNSYWSKTNGSNNGTRDEAFKAGTAASMVWNLNTVAKSVQEVNRIHPAWKAEVVDVFQGSKKLINTYTNNGMAINAKSKNPERAMMAIDLLRYDREIYDLTSYGIKGTHWEPVGDSMYTVLDATSNFPAGNVCPWGWHTNINRMDIYQPKAVKSFSDKWSSSDIVHNPLETFNFDDSKVKNEVAAVGKVITQFGVPLDLGKVDPTTGIDTYKKELKKAGLYKVLAEVQKQTNDFIKNSK</sequence>
<keyword evidence="4" id="KW-1185">Reference proteome</keyword>
<dbReference type="Pfam" id="PF12010">
    <property type="entry name" value="DUF3502"/>
    <property type="match status" value="1"/>
</dbReference>
<evidence type="ECO:0000313" key="3">
    <source>
        <dbReference type="EMBL" id="MEF2111827.1"/>
    </source>
</evidence>
<feature type="signal peptide" evidence="1">
    <location>
        <begin position="1"/>
        <end position="23"/>
    </location>
</feature>
<dbReference type="PROSITE" id="PS51257">
    <property type="entry name" value="PROKAR_LIPOPROTEIN"/>
    <property type="match status" value="1"/>
</dbReference>
<proteinExistence type="predicted"/>
<feature type="chain" id="PRO_5045333620" evidence="1">
    <location>
        <begin position="24"/>
        <end position="509"/>
    </location>
</feature>
<name>A0ABU7UKB1_9CLOT</name>
<dbReference type="EMBL" id="JAZHFS010000004">
    <property type="protein sequence ID" value="MEF2111827.1"/>
    <property type="molecule type" value="Genomic_DNA"/>
</dbReference>
<organism evidence="3 4">
    <name type="scientific">Clostridium frigoriphilum</name>
    <dbReference type="NCBI Taxonomy" id="443253"/>
    <lineage>
        <taxon>Bacteria</taxon>
        <taxon>Bacillati</taxon>
        <taxon>Bacillota</taxon>
        <taxon>Clostridia</taxon>
        <taxon>Eubacteriales</taxon>
        <taxon>Clostridiaceae</taxon>
        <taxon>Clostridium</taxon>
    </lineage>
</organism>
<evidence type="ECO:0000259" key="2">
    <source>
        <dbReference type="Pfam" id="PF12010"/>
    </source>
</evidence>
<evidence type="ECO:0000313" key="4">
    <source>
        <dbReference type="Proteomes" id="UP001498469"/>
    </source>
</evidence>
<gene>
    <name evidence="3" type="ORF">SJI18_05820</name>
</gene>
<comment type="caution">
    <text evidence="3">The sequence shown here is derived from an EMBL/GenBank/DDBJ whole genome shotgun (WGS) entry which is preliminary data.</text>
</comment>
<accession>A0ABU7UKB1</accession>